<sequence>MCCGQHPSFERDRVNNDDHSALVLENLRDRLADTEARLARARAREAHLTRRLHEMKRFLSVMEILEDYLKRRYRLQQQRVARLLSLTPPTL</sequence>
<evidence type="ECO:0000313" key="3">
    <source>
        <dbReference type="RefSeq" id="XP_004509703.1"/>
    </source>
</evidence>
<dbReference type="RefSeq" id="XP_027192137.1">
    <property type="nucleotide sequence ID" value="XM_027336336.1"/>
</dbReference>
<dbReference type="PaxDb" id="3827-XP_004509703.1"/>
<feature type="coiled-coil region" evidence="1">
    <location>
        <begin position="24"/>
        <end position="51"/>
    </location>
</feature>
<keyword evidence="2" id="KW-1185">Reference proteome</keyword>
<evidence type="ECO:0000313" key="4">
    <source>
        <dbReference type="RefSeq" id="XP_027192136.1"/>
    </source>
</evidence>
<name>A0A1S2YTK4_CICAR</name>
<evidence type="ECO:0000256" key="1">
    <source>
        <dbReference type="SAM" id="Coils"/>
    </source>
</evidence>
<dbReference type="GeneID" id="101499828"/>
<reference evidence="3 4" key="2">
    <citation type="submission" date="2025-04" db="UniProtKB">
        <authorList>
            <consortium name="RefSeq"/>
        </authorList>
    </citation>
    <scope>IDENTIFICATION</scope>
    <source>
        <tissue evidence="3 4">Etiolated seedlings</tissue>
    </source>
</reference>
<dbReference type="AlphaFoldDB" id="A0A1S2YTK4"/>
<accession>A0A1S2YTK4</accession>
<gene>
    <name evidence="3 4 5" type="primary">LOC101499828</name>
</gene>
<dbReference type="eggNOG" id="ENOG502S8X3">
    <property type="taxonomic scope" value="Eukaryota"/>
</dbReference>
<dbReference type="RefSeq" id="XP_027192136.1">
    <property type="nucleotide sequence ID" value="XM_027336335.1"/>
</dbReference>
<dbReference type="Proteomes" id="UP000087171">
    <property type="component" value="Chromosome Ca7"/>
</dbReference>
<reference evidence="2" key="1">
    <citation type="journal article" date="2013" name="Nat. Biotechnol.">
        <title>Draft genome sequence of chickpea (Cicer arietinum) provides a resource for trait improvement.</title>
        <authorList>
            <person name="Varshney R.K."/>
            <person name="Song C."/>
            <person name="Saxena R.K."/>
            <person name="Azam S."/>
            <person name="Yu S."/>
            <person name="Sharpe A.G."/>
            <person name="Cannon S."/>
            <person name="Baek J."/>
            <person name="Rosen B.D."/>
            <person name="Tar'an B."/>
            <person name="Millan T."/>
            <person name="Zhang X."/>
            <person name="Ramsay L.D."/>
            <person name="Iwata A."/>
            <person name="Wang Y."/>
            <person name="Nelson W."/>
            <person name="Farmer A.D."/>
            <person name="Gaur P.M."/>
            <person name="Soderlund C."/>
            <person name="Penmetsa R.V."/>
            <person name="Xu C."/>
            <person name="Bharti A.K."/>
            <person name="He W."/>
            <person name="Winter P."/>
            <person name="Zhao S."/>
            <person name="Hane J.K."/>
            <person name="Carrasquilla-Garcia N."/>
            <person name="Condie J.A."/>
            <person name="Upadhyaya H.D."/>
            <person name="Luo M.C."/>
            <person name="Thudi M."/>
            <person name="Gowda C.L."/>
            <person name="Singh N.P."/>
            <person name="Lichtenzveig J."/>
            <person name="Gali K.K."/>
            <person name="Rubio J."/>
            <person name="Nadarajan N."/>
            <person name="Dolezel J."/>
            <person name="Bansal K.C."/>
            <person name="Xu X."/>
            <person name="Edwards D."/>
            <person name="Zhang G."/>
            <person name="Kahl G."/>
            <person name="Gil J."/>
            <person name="Singh K.B."/>
            <person name="Datta S.K."/>
            <person name="Jackson S.A."/>
            <person name="Wang J."/>
            <person name="Cook D.R."/>
        </authorList>
    </citation>
    <scope>NUCLEOTIDE SEQUENCE [LARGE SCALE GENOMIC DNA]</scope>
    <source>
        <strain evidence="2">cv. CDC Frontier</strain>
    </source>
</reference>
<dbReference type="RefSeq" id="XP_004509703.1">
    <property type="nucleotide sequence ID" value="XM_004509646.3"/>
</dbReference>
<proteinExistence type="predicted"/>
<protein>
    <submittedName>
        <fullName evidence="3 4">Protein SKIP34</fullName>
    </submittedName>
</protein>
<organism evidence="2 3">
    <name type="scientific">Cicer arietinum</name>
    <name type="common">Chickpea</name>
    <name type="synonym">Garbanzo</name>
    <dbReference type="NCBI Taxonomy" id="3827"/>
    <lineage>
        <taxon>Eukaryota</taxon>
        <taxon>Viridiplantae</taxon>
        <taxon>Streptophyta</taxon>
        <taxon>Embryophyta</taxon>
        <taxon>Tracheophyta</taxon>
        <taxon>Spermatophyta</taxon>
        <taxon>Magnoliopsida</taxon>
        <taxon>eudicotyledons</taxon>
        <taxon>Gunneridae</taxon>
        <taxon>Pentapetalae</taxon>
        <taxon>rosids</taxon>
        <taxon>fabids</taxon>
        <taxon>Fabales</taxon>
        <taxon>Fabaceae</taxon>
        <taxon>Papilionoideae</taxon>
        <taxon>50 kb inversion clade</taxon>
        <taxon>NPAAA clade</taxon>
        <taxon>Hologalegina</taxon>
        <taxon>IRL clade</taxon>
        <taxon>Cicereae</taxon>
        <taxon>Cicer</taxon>
    </lineage>
</organism>
<keyword evidence="1" id="KW-0175">Coiled coil</keyword>
<evidence type="ECO:0000313" key="2">
    <source>
        <dbReference type="Proteomes" id="UP000087171"/>
    </source>
</evidence>
<evidence type="ECO:0000313" key="5">
    <source>
        <dbReference type="RefSeq" id="XP_027192137.1"/>
    </source>
</evidence>
<dbReference type="RefSeq" id="XP_073220149.1">
    <property type="nucleotide sequence ID" value="XM_073364048.1"/>
</dbReference>